<protein>
    <submittedName>
        <fullName evidence="1">Aldose epimerase</fullName>
    </submittedName>
</protein>
<gene>
    <name evidence="1" type="ORF">NP064_15520</name>
</gene>
<dbReference type="RefSeq" id="WP_227569946.1">
    <property type="nucleotide sequence ID" value="NZ_CP101988.1"/>
</dbReference>
<accession>A0ABY5L157</accession>
<dbReference type="EMBL" id="CP101988">
    <property type="protein sequence ID" value="UUI75160.1"/>
    <property type="molecule type" value="Genomic_DNA"/>
</dbReference>
<dbReference type="Pfam" id="PF01263">
    <property type="entry name" value="Aldose_epim"/>
    <property type="match status" value="1"/>
</dbReference>
<dbReference type="Proteomes" id="UP001316189">
    <property type="component" value="Chromosome"/>
</dbReference>
<dbReference type="InterPro" id="IPR014718">
    <property type="entry name" value="GH-type_carb-bd"/>
</dbReference>
<dbReference type="InterPro" id="IPR011013">
    <property type="entry name" value="Gal_mutarotase_sf_dom"/>
</dbReference>
<sequence length="320" mass="34964">MSASPVIELESSGWRLGVLPRTGASLAHGRVLVDGEWLDLLRPTRPTAYGNPELCSSFPMVPWSNRVRDGQLRFRGRSWTLAHNGADGTAIHGATRDHTWQVASQASDRVELTLDSRGLVGVNFPWQFRAAIAYALDGDRLTVTTTVENVDTEPFPAGFGHHPYFERRLRPVEQHGTPGPDEDADGSDALLELPFDRAFPLAEGMATGPAGDIPARADYRAARVIGHDFVDDVLTAQRDGEPAARLAYPDHGLGVRLDMDPVYESLVVYVPRRRAYFAVEPVTNTNDGFGLFEDGVPGTGVFVLEPGESRTGSFSLTLER</sequence>
<name>A0ABY5L157_9CELL</name>
<dbReference type="InterPro" id="IPR008183">
    <property type="entry name" value="Aldose_1/G6P_1-epimerase"/>
</dbReference>
<evidence type="ECO:0000313" key="1">
    <source>
        <dbReference type="EMBL" id="UUI75160.1"/>
    </source>
</evidence>
<dbReference type="Gene3D" id="2.70.98.10">
    <property type="match status" value="1"/>
</dbReference>
<dbReference type="SUPFAM" id="SSF74650">
    <property type="entry name" value="Galactose mutarotase-like"/>
    <property type="match status" value="1"/>
</dbReference>
<evidence type="ECO:0000313" key="2">
    <source>
        <dbReference type="Proteomes" id="UP001316189"/>
    </source>
</evidence>
<organism evidence="1 2">
    <name type="scientific">Cellulomonas chengniuliangii</name>
    <dbReference type="NCBI Taxonomy" id="2968084"/>
    <lineage>
        <taxon>Bacteria</taxon>
        <taxon>Bacillati</taxon>
        <taxon>Actinomycetota</taxon>
        <taxon>Actinomycetes</taxon>
        <taxon>Micrococcales</taxon>
        <taxon>Cellulomonadaceae</taxon>
        <taxon>Cellulomonas</taxon>
    </lineage>
</organism>
<reference evidence="1 2" key="1">
    <citation type="submission" date="2022-07" db="EMBL/GenBank/DDBJ databases">
        <title>Novel species in genus cellulomonas.</title>
        <authorList>
            <person name="Ye L."/>
        </authorList>
    </citation>
    <scope>NUCLEOTIDE SEQUENCE [LARGE SCALE GENOMIC DNA]</scope>
    <source>
        <strain evidence="2">zg-Y338</strain>
    </source>
</reference>
<proteinExistence type="predicted"/>
<keyword evidence="2" id="KW-1185">Reference proteome</keyword>